<evidence type="ECO:0000256" key="1">
    <source>
        <dbReference type="SAM" id="MobiDB-lite"/>
    </source>
</evidence>
<sequence length="82" mass="9616">MSEDYEENYDDNDDEIDQDTIVVSQEFRDSNVIDNFPQMKPTSNNDNRDSNNRFQPLHIECDPNAWELATSTESLWELQNTA</sequence>
<evidence type="ECO:0000313" key="2">
    <source>
        <dbReference type="EMBL" id="KAH0563717.1"/>
    </source>
</evidence>
<accession>A0AAV7IL11</accession>
<comment type="caution">
    <text evidence="2">The sequence shown here is derived from an EMBL/GenBank/DDBJ whole genome shotgun (WGS) entry which is preliminary data.</text>
</comment>
<gene>
    <name evidence="2" type="ORF">KQX54_005008</name>
</gene>
<reference evidence="2 3" key="1">
    <citation type="journal article" date="2021" name="J. Hered.">
        <title>A chromosome-level genome assembly of the parasitoid wasp, Cotesia glomerata (Hymenoptera: Braconidae).</title>
        <authorList>
            <person name="Pinto B.J."/>
            <person name="Weis J.J."/>
            <person name="Gamble T."/>
            <person name="Ode P.J."/>
            <person name="Paul R."/>
            <person name="Zaspel J.M."/>
        </authorList>
    </citation>
    <scope>NUCLEOTIDE SEQUENCE [LARGE SCALE GENOMIC DNA]</scope>
    <source>
        <strain evidence="2">CgM1</strain>
    </source>
</reference>
<dbReference type="Proteomes" id="UP000826195">
    <property type="component" value="Unassembled WGS sequence"/>
</dbReference>
<feature type="region of interest" description="Disordered" evidence="1">
    <location>
        <begin position="34"/>
        <end position="54"/>
    </location>
</feature>
<evidence type="ECO:0000313" key="3">
    <source>
        <dbReference type="Proteomes" id="UP000826195"/>
    </source>
</evidence>
<proteinExistence type="predicted"/>
<name>A0AAV7IL11_COTGL</name>
<dbReference type="AlphaFoldDB" id="A0AAV7IL11"/>
<keyword evidence="3" id="KW-1185">Reference proteome</keyword>
<protein>
    <submittedName>
        <fullName evidence="2">Uncharacterized protein</fullName>
    </submittedName>
</protein>
<dbReference type="EMBL" id="JAHXZJ010000002">
    <property type="protein sequence ID" value="KAH0563717.1"/>
    <property type="molecule type" value="Genomic_DNA"/>
</dbReference>
<organism evidence="2 3">
    <name type="scientific">Cotesia glomerata</name>
    <name type="common">Lepidopteran parasitic wasp</name>
    <name type="synonym">Apanteles glomeratus</name>
    <dbReference type="NCBI Taxonomy" id="32391"/>
    <lineage>
        <taxon>Eukaryota</taxon>
        <taxon>Metazoa</taxon>
        <taxon>Ecdysozoa</taxon>
        <taxon>Arthropoda</taxon>
        <taxon>Hexapoda</taxon>
        <taxon>Insecta</taxon>
        <taxon>Pterygota</taxon>
        <taxon>Neoptera</taxon>
        <taxon>Endopterygota</taxon>
        <taxon>Hymenoptera</taxon>
        <taxon>Apocrita</taxon>
        <taxon>Ichneumonoidea</taxon>
        <taxon>Braconidae</taxon>
        <taxon>Microgastrinae</taxon>
        <taxon>Cotesia</taxon>
    </lineage>
</organism>